<evidence type="ECO:0000256" key="3">
    <source>
        <dbReference type="ARBA" id="ARBA00022884"/>
    </source>
</evidence>
<dbReference type="GO" id="GO:0031564">
    <property type="term" value="P:transcription antitermination"/>
    <property type="evidence" value="ECO:0007669"/>
    <property type="project" value="UniProtKB-KW"/>
</dbReference>
<accession>A0A917AIC1</accession>
<comment type="function">
    <text evidence="6">Involved in transcription antitermination. Required for transcription of ribosomal RNA (rRNA) genes. Binds specifically to the boxA antiterminator sequence of the ribosomal RNA (rrn) operons.</text>
</comment>
<reference evidence="8" key="2">
    <citation type="submission" date="2020-09" db="EMBL/GenBank/DDBJ databases">
        <authorList>
            <person name="Sun Q."/>
            <person name="Zhou Y."/>
        </authorList>
    </citation>
    <scope>NUCLEOTIDE SEQUENCE</scope>
    <source>
        <strain evidence="8">CGMCC 1.12698</strain>
    </source>
</reference>
<dbReference type="NCBIfam" id="TIGR01951">
    <property type="entry name" value="nusB"/>
    <property type="match status" value="1"/>
</dbReference>
<reference evidence="8" key="1">
    <citation type="journal article" date="2014" name="Int. J. Syst. Evol. Microbiol.">
        <title>Complete genome sequence of Corynebacterium casei LMG S-19264T (=DSM 44701T), isolated from a smear-ripened cheese.</title>
        <authorList>
            <consortium name="US DOE Joint Genome Institute (JGI-PGF)"/>
            <person name="Walter F."/>
            <person name="Albersmeier A."/>
            <person name="Kalinowski J."/>
            <person name="Ruckert C."/>
        </authorList>
    </citation>
    <scope>NUCLEOTIDE SEQUENCE</scope>
    <source>
        <strain evidence="8">CGMCC 1.12698</strain>
    </source>
</reference>
<dbReference type="PANTHER" id="PTHR11078:SF3">
    <property type="entry name" value="ANTITERMINATION NUSB DOMAIN-CONTAINING PROTEIN"/>
    <property type="match status" value="1"/>
</dbReference>
<dbReference type="HAMAP" id="MF_00073">
    <property type="entry name" value="NusB"/>
    <property type="match status" value="1"/>
</dbReference>
<evidence type="ECO:0000313" key="8">
    <source>
        <dbReference type="EMBL" id="GGE53856.1"/>
    </source>
</evidence>
<dbReference type="EMBL" id="BMFK01000001">
    <property type="protein sequence ID" value="GGE53856.1"/>
    <property type="molecule type" value="Genomic_DNA"/>
</dbReference>
<dbReference type="InterPro" id="IPR011605">
    <property type="entry name" value="NusB_fam"/>
</dbReference>
<proteinExistence type="inferred from homology"/>
<dbReference type="InterPro" id="IPR035926">
    <property type="entry name" value="NusB-like_sf"/>
</dbReference>
<dbReference type="AlphaFoldDB" id="A0A917AIC1"/>
<keyword evidence="2 6" id="KW-0889">Transcription antitermination</keyword>
<organism evidence="8 9">
    <name type="scientific">Priestia taiwanensis</name>
    <dbReference type="NCBI Taxonomy" id="1347902"/>
    <lineage>
        <taxon>Bacteria</taxon>
        <taxon>Bacillati</taxon>
        <taxon>Bacillota</taxon>
        <taxon>Bacilli</taxon>
        <taxon>Bacillales</taxon>
        <taxon>Bacillaceae</taxon>
        <taxon>Priestia</taxon>
    </lineage>
</organism>
<keyword evidence="4 6" id="KW-0805">Transcription regulation</keyword>
<dbReference type="Pfam" id="PF01029">
    <property type="entry name" value="NusB"/>
    <property type="match status" value="1"/>
</dbReference>
<dbReference type="Gene3D" id="1.10.940.10">
    <property type="entry name" value="NusB-like"/>
    <property type="match status" value="1"/>
</dbReference>
<name>A0A917AIC1_9BACI</name>
<evidence type="ECO:0000256" key="4">
    <source>
        <dbReference type="ARBA" id="ARBA00023015"/>
    </source>
</evidence>
<evidence type="ECO:0000256" key="5">
    <source>
        <dbReference type="ARBA" id="ARBA00023163"/>
    </source>
</evidence>
<keyword evidence="3 6" id="KW-0694">RNA-binding</keyword>
<gene>
    <name evidence="6 8" type="primary">nusB</name>
    <name evidence="8" type="ORF">GCM10007140_00220</name>
</gene>
<dbReference type="InterPro" id="IPR006027">
    <property type="entry name" value="NusB_RsmB_TIM44"/>
</dbReference>
<protein>
    <recommendedName>
        <fullName evidence="6">Transcription antitermination protein NusB</fullName>
    </recommendedName>
    <alternativeName>
        <fullName evidence="6">Antitermination factor NusB</fullName>
    </alternativeName>
</protein>
<comment type="caution">
    <text evidence="8">The sequence shown here is derived from an EMBL/GenBank/DDBJ whole genome shotgun (WGS) entry which is preliminary data.</text>
</comment>
<dbReference type="GO" id="GO:0006353">
    <property type="term" value="P:DNA-templated transcription termination"/>
    <property type="evidence" value="ECO:0007669"/>
    <property type="project" value="UniProtKB-UniRule"/>
</dbReference>
<evidence type="ECO:0000256" key="2">
    <source>
        <dbReference type="ARBA" id="ARBA00022814"/>
    </source>
</evidence>
<evidence type="ECO:0000256" key="1">
    <source>
        <dbReference type="ARBA" id="ARBA00005952"/>
    </source>
</evidence>
<dbReference type="GO" id="GO:0005829">
    <property type="term" value="C:cytosol"/>
    <property type="evidence" value="ECO:0007669"/>
    <property type="project" value="TreeGrafter"/>
</dbReference>
<evidence type="ECO:0000313" key="9">
    <source>
        <dbReference type="Proteomes" id="UP000605259"/>
    </source>
</evidence>
<dbReference type="PANTHER" id="PTHR11078">
    <property type="entry name" value="N UTILIZATION SUBSTANCE PROTEIN B-RELATED"/>
    <property type="match status" value="1"/>
</dbReference>
<keyword evidence="9" id="KW-1185">Reference proteome</keyword>
<sequence>MKRRTARERALQALYQIDLAQIEPKEAIMNVLEENNEKGSEFLESLVFGYIEHKEEIDTIIRQNLAKWKLERIGSIDRNILRVAVCEMKFIEDVPTTVSLNEAIEVAKVYGDEESKRFINAVLEKVKASMN</sequence>
<dbReference type="Proteomes" id="UP000605259">
    <property type="component" value="Unassembled WGS sequence"/>
</dbReference>
<feature type="domain" description="NusB/RsmB/TIM44" evidence="7">
    <location>
        <begin position="5"/>
        <end position="126"/>
    </location>
</feature>
<keyword evidence="5 6" id="KW-0804">Transcription</keyword>
<evidence type="ECO:0000256" key="6">
    <source>
        <dbReference type="HAMAP-Rule" id="MF_00073"/>
    </source>
</evidence>
<dbReference type="SUPFAM" id="SSF48013">
    <property type="entry name" value="NusB-like"/>
    <property type="match status" value="1"/>
</dbReference>
<dbReference type="GO" id="GO:0003723">
    <property type="term" value="F:RNA binding"/>
    <property type="evidence" value="ECO:0007669"/>
    <property type="project" value="UniProtKB-UniRule"/>
</dbReference>
<dbReference type="RefSeq" id="WP_188386437.1">
    <property type="nucleotide sequence ID" value="NZ_BMFK01000001.1"/>
</dbReference>
<comment type="similarity">
    <text evidence="1 6">Belongs to the NusB family.</text>
</comment>
<evidence type="ECO:0000259" key="7">
    <source>
        <dbReference type="Pfam" id="PF01029"/>
    </source>
</evidence>